<reference evidence="1 2" key="1">
    <citation type="submission" date="2016-05" db="EMBL/GenBank/DDBJ databases">
        <title>Draft genome sequence of a porcine commensal Rothia nasimurium.</title>
        <authorList>
            <person name="Gaiser R.A."/>
            <person name="Van Baarlen P."/>
            <person name="Wells J.M."/>
        </authorList>
    </citation>
    <scope>NUCLEOTIDE SEQUENCE [LARGE SCALE GENOMIC DNA]</scope>
    <source>
        <strain evidence="1 2">PT-32</strain>
    </source>
</reference>
<organism evidence="1 2">
    <name type="scientific">Rothia nasimurium</name>
    <dbReference type="NCBI Taxonomy" id="85336"/>
    <lineage>
        <taxon>Bacteria</taxon>
        <taxon>Bacillati</taxon>
        <taxon>Actinomycetota</taxon>
        <taxon>Actinomycetes</taxon>
        <taxon>Micrococcales</taxon>
        <taxon>Micrococcaceae</taxon>
        <taxon>Rothia</taxon>
    </lineage>
</organism>
<evidence type="ECO:0000313" key="1">
    <source>
        <dbReference type="EMBL" id="ORC15378.1"/>
    </source>
</evidence>
<proteinExistence type="predicted"/>
<dbReference type="AlphaFoldDB" id="A0A1Y1RMN3"/>
<evidence type="ECO:0000313" key="2">
    <source>
        <dbReference type="Proteomes" id="UP000192359"/>
    </source>
</evidence>
<comment type="caution">
    <text evidence="1">The sequence shown here is derived from an EMBL/GenBank/DDBJ whole genome shotgun (WGS) entry which is preliminary data.</text>
</comment>
<evidence type="ECO:0008006" key="3">
    <source>
        <dbReference type="Google" id="ProtNLM"/>
    </source>
</evidence>
<gene>
    <name evidence="1" type="ORF">A7979_06420</name>
</gene>
<protein>
    <recommendedName>
        <fullName evidence="3">Alpha/beta hydrolase</fullName>
    </recommendedName>
</protein>
<accession>A0A1Y1RMN3</accession>
<dbReference type="Proteomes" id="UP000192359">
    <property type="component" value="Unassembled WGS sequence"/>
</dbReference>
<name>A0A1Y1RMN3_9MICC</name>
<keyword evidence="2" id="KW-1185">Reference proteome</keyword>
<sequence>MGLGAYVLKGTDGISDIFTTATEDNPFIDEIRAEQVIGQTWRAMKREWGFIAPWMLNGTTQVNNNKFRTSVIISQETSNALVCEGQERLVQDYTGNEENIYLLKDSNHLSLILDKPCVEFIVQVYKGINND</sequence>
<dbReference type="EMBL" id="LXWF01000043">
    <property type="protein sequence ID" value="ORC15378.1"/>
    <property type="molecule type" value="Genomic_DNA"/>
</dbReference>